<dbReference type="PROSITE" id="PS51257">
    <property type="entry name" value="PROKAR_LIPOPROTEIN"/>
    <property type="match status" value="1"/>
</dbReference>
<dbReference type="Proteomes" id="UP001165583">
    <property type="component" value="Unassembled WGS sequence"/>
</dbReference>
<evidence type="ECO:0000256" key="1">
    <source>
        <dbReference type="SAM" id="MobiDB-lite"/>
    </source>
</evidence>
<keyword evidence="4" id="KW-1185">Reference proteome</keyword>
<feature type="chain" id="PRO_5045720930" evidence="2">
    <location>
        <begin position="19"/>
        <end position="56"/>
    </location>
</feature>
<protein>
    <submittedName>
        <fullName evidence="3">Uncharacterized protein</fullName>
    </submittedName>
</protein>
<name>A0ABT2I3A1_9SPHN</name>
<proteinExistence type="predicted"/>
<feature type="region of interest" description="Disordered" evidence="1">
    <location>
        <begin position="21"/>
        <end position="56"/>
    </location>
</feature>
<evidence type="ECO:0000313" key="3">
    <source>
        <dbReference type="EMBL" id="MCT2399285.1"/>
    </source>
</evidence>
<accession>A0ABT2I3A1</accession>
<gene>
    <name evidence="3" type="ORF">NZK81_06980</name>
</gene>
<organism evidence="3 4">
    <name type="scientific">Novosphingobium mangrovi</name>
    <name type="common">ex Huang et al. 2023</name>
    <dbReference type="NCBI Taxonomy" id="2976432"/>
    <lineage>
        <taxon>Bacteria</taxon>
        <taxon>Pseudomonadati</taxon>
        <taxon>Pseudomonadota</taxon>
        <taxon>Alphaproteobacteria</taxon>
        <taxon>Sphingomonadales</taxon>
        <taxon>Sphingomonadaceae</taxon>
        <taxon>Novosphingobium</taxon>
    </lineage>
</organism>
<evidence type="ECO:0000256" key="2">
    <source>
        <dbReference type="SAM" id="SignalP"/>
    </source>
</evidence>
<feature type="signal peptide" evidence="2">
    <location>
        <begin position="1"/>
        <end position="18"/>
    </location>
</feature>
<reference evidence="3" key="1">
    <citation type="submission" date="2022-09" db="EMBL/GenBank/DDBJ databases">
        <title>Novosphingobium sp. Nov., a polycyclic aromatic hydrocarbon-degrading bacterium isolated form mangrove sediments in HongKong.</title>
        <authorList>
            <person name="Hu Z."/>
        </authorList>
    </citation>
    <scope>NUCLEOTIDE SEQUENCE</scope>
    <source>
        <strain evidence="3">HK4-1</strain>
    </source>
</reference>
<dbReference type="EMBL" id="JANZXA010000003">
    <property type="protein sequence ID" value="MCT2399285.1"/>
    <property type="molecule type" value="Genomic_DNA"/>
</dbReference>
<dbReference type="RefSeq" id="WP_260045249.1">
    <property type="nucleotide sequence ID" value="NZ_JANZXA010000003.1"/>
</dbReference>
<keyword evidence="2" id="KW-0732">Signal</keyword>
<comment type="caution">
    <text evidence="3">The sequence shown here is derived from an EMBL/GenBank/DDBJ whole genome shotgun (WGS) entry which is preliminary data.</text>
</comment>
<evidence type="ECO:0000313" key="4">
    <source>
        <dbReference type="Proteomes" id="UP001165583"/>
    </source>
</evidence>
<sequence length="56" mass="5670">MKKIAFAAFASAAALSLAACGETPTDTATESVETAPEEMMTGDATDMPTEAPSEAM</sequence>